<reference key="1">
    <citation type="journal article" date="2011" name="Mol. Biol. Evol.">
        <title>Unity in variety -- the pan-genome of the Chlamydiae.</title>
        <authorList>
            <person name="Collingro A."/>
            <person name="Tischler P."/>
            <person name="Weinmaier T."/>
            <person name="Penz T."/>
            <person name="Heinz E."/>
            <person name="Brunham R.C."/>
            <person name="Read T.D."/>
            <person name="Bavoil P.M."/>
            <person name="Sachse K."/>
            <person name="Kahane S."/>
            <person name="Friedman M.G."/>
            <person name="Rattei T."/>
            <person name="Myers G.S.A."/>
            <person name="Horn M."/>
        </authorList>
    </citation>
    <scope>NUCLEOTIDE SEQUENCE</scope>
    <source>
        <strain>Z</strain>
    </source>
</reference>
<evidence type="ECO:0000313" key="2">
    <source>
        <dbReference type="Proteomes" id="UP000000496"/>
    </source>
</evidence>
<dbReference type="AlphaFoldDB" id="F8L2Y4"/>
<accession>F8L2Y4</accession>
<dbReference type="Proteomes" id="UP000000496">
    <property type="component" value="Plasmid pSn"/>
</dbReference>
<sequence length="181" mass="20512">MNSCFVGFVTLLLLSLVFSNQGESKLLDQDTTKIVEDAMYLQEKCSRQGCEDQELLEHDDSLLLFVSFSMPEEAFIFFSKELEFFGGSFVLRGIPNNSFPEFFRKIKHLRDIGIYAPFSIDPDLFEKYSSDGVPTLLLTSDEGVDKVVGNLPIRDSLEKISRFGDNKQLAKEKLFQLSRGG</sequence>
<dbReference type="Pfam" id="PF09673">
    <property type="entry name" value="TrbC_Ftype"/>
    <property type="match status" value="1"/>
</dbReference>
<geneLocation type="plasmid" evidence="1 2">
    <name>pSn</name>
</geneLocation>
<dbReference type="eggNOG" id="ENOG50301SD">
    <property type="taxonomic scope" value="Bacteria"/>
</dbReference>
<dbReference type="InterPro" id="IPR014113">
    <property type="entry name" value="T4SS_TrbC_subgr"/>
</dbReference>
<reference evidence="1 2" key="2">
    <citation type="journal article" date="2011" name="Mol. Biol. Evol.">
        <title>Unity in variety--the pan-genome of the Chlamydiae.</title>
        <authorList>
            <person name="Collingro A."/>
            <person name="Tischler P."/>
            <person name="Weinmaier T."/>
            <person name="Penz T."/>
            <person name="Heinz E."/>
            <person name="Brunham R.C."/>
            <person name="Read T.D."/>
            <person name="Bavoil P.M."/>
            <person name="Sachse K."/>
            <person name="Kahane S."/>
            <person name="Friedman M.G."/>
            <person name="Rattei T."/>
            <person name="Myers G.S."/>
            <person name="Horn M."/>
        </authorList>
    </citation>
    <scope>NUCLEOTIDE SEQUENCE [LARGE SCALE GENOMIC DNA]</scope>
    <source>
        <strain evidence="2">ATCC VR-1471 / Z</strain>
        <plasmid evidence="1 2">pSn</plasmid>
    </source>
</reference>
<gene>
    <name evidence="1" type="primary">trbC</name>
    <name evidence="1" type="ordered locus">SNE_B24710</name>
</gene>
<proteinExistence type="predicted"/>
<dbReference type="NCBIfam" id="TIGR02742">
    <property type="entry name" value="TrbC_Ftype"/>
    <property type="match status" value="1"/>
</dbReference>
<organism evidence="1 2">
    <name type="scientific">Simkania negevensis (strain ATCC VR-1471 / DSM 27360 / Z)</name>
    <dbReference type="NCBI Taxonomy" id="331113"/>
    <lineage>
        <taxon>Bacteria</taxon>
        <taxon>Pseudomonadati</taxon>
        <taxon>Chlamydiota</taxon>
        <taxon>Chlamydiia</taxon>
        <taxon>Parachlamydiales</taxon>
        <taxon>Simkaniaceae</taxon>
        <taxon>Simkania</taxon>
    </lineage>
</organism>
<dbReference type="EMBL" id="FR872581">
    <property type="protein sequence ID" value="CCB87830.1"/>
    <property type="molecule type" value="Genomic_DNA"/>
</dbReference>
<protein>
    <submittedName>
        <fullName evidence="1">Conjugal transfer pore protein TrbC</fullName>
    </submittedName>
</protein>
<keyword evidence="1" id="KW-0614">Plasmid</keyword>
<dbReference type="KEGG" id="sng:SNE_B24710"/>
<dbReference type="HOGENOM" id="CLU_1488093_0_0_0"/>
<dbReference type="InterPro" id="IPR019106">
    <property type="entry name" value="T4SS_TrbC"/>
</dbReference>
<evidence type="ECO:0000313" key="1">
    <source>
        <dbReference type="EMBL" id="CCB87830.1"/>
    </source>
</evidence>
<keyword evidence="2" id="KW-1185">Reference proteome</keyword>
<name>F8L2Y4_SIMNZ</name>